<comment type="caution">
    <text evidence="1">The sequence shown here is derived from an EMBL/GenBank/DDBJ whole genome shotgun (WGS) entry which is preliminary data.</text>
</comment>
<protein>
    <submittedName>
        <fullName evidence="1">Uncharacterized protein</fullName>
    </submittedName>
</protein>
<dbReference type="Proteomes" id="UP001152320">
    <property type="component" value="Chromosome 17"/>
</dbReference>
<proteinExistence type="predicted"/>
<evidence type="ECO:0000313" key="2">
    <source>
        <dbReference type="Proteomes" id="UP001152320"/>
    </source>
</evidence>
<accession>A0A9Q0YS87</accession>
<keyword evidence="2" id="KW-1185">Reference proteome</keyword>
<name>A0A9Q0YS87_HOLLE</name>
<gene>
    <name evidence="1" type="ORF">HOLleu_33129</name>
</gene>
<evidence type="ECO:0000313" key="1">
    <source>
        <dbReference type="EMBL" id="KAJ8025542.1"/>
    </source>
</evidence>
<dbReference type="AlphaFoldDB" id="A0A9Q0YS87"/>
<reference evidence="1" key="1">
    <citation type="submission" date="2021-10" db="EMBL/GenBank/DDBJ databases">
        <title>Tropical sea cucumber genome reveals ecological adaptation and Cuvierian tubules defense mechanism.</title>
        <authorList>
            <person name="Chen T."/>
        </authorList>
    </citation>
    <scope>NUCLEOTIDE SEQUENCE</scope>
    <source>
        <strain evidence="1">Nanhai2018</strain>
        <tissue evidence="1">Muscle</tissue>
    </source>
</reference>
<organism evidence="1 2">
    <name type="scientific">Holothuria leucospilota</name>
    <name type="common">Black long sea cucumber</name>
    <name type="synonym">Mertensiothuria leucospilota</name>
    <dbReference type="NCBI Taxonomy" id="206669"/>
    <lineage>
        <taxon>Eukaryota</taxon>
        <taxon>Metazoa</taxon>
        <taxon>Echinodermata</taxon>
        <taxon>Eleutherozoa</taxon>
        <taxon>Echinozoa</taxon>
        <taxon>Holothuroidea</taxon>
        <taxon>Aspidochirotacea</taxon>
        <taxon>Aspidochirotida</taxon>
        <taxon>Holothuriidae</taxon>
        <taxon>Holothuria</taxon>
    </lineage>
</organism>
<dbReference type="EMBL" id="JAIZAY010000017">
    <property type="protein sequence ID" value="KAJ8025542.1"/>
    <property type="molecule type" value="Genomic_DNA"/>
</dbReference>
<sequence length="120" mass="14293">MVGQCVRVEYSVFYGEFVYHAPFLVHYNNALITKNQKVITHFPYIMWSMEWGISLQINSGCSPRCHQDWKGGIFHFLVINLNIQKVFSNAFWPEFCVKFPITSMFKNLYHSFPFDIDHFR</sequence>